<keyword evidence="3" id="KW-1185">Reference proteome</keyword>
<feature type="signal peptide" evidence="1">
    <location>
        <begin position="1"/>
        <end position="17"/>
    </location>
</feature>
<proteinExistence type="predicted"/>
<evidence type="ECO:0000256" key="1">
    <source>
        <dbReference type="SAM" id="SignalP"/>
    </source>
</evidence>
<sequence>MKILLYFLLISSSLGFAQATFEKGYFVDSRNQKTECLIKNEDWVKTPNILYYKQNESDYAKEIPTQQIKEFAVGTKIKFIKREITIDNVKNKTIEFYDFKDYTTRVETIFLKVLVEGEANLYKYENETQFKYFYSKNPDSIKPLIYYQYKDGERLRANDSFKKELFDNLTCESLTIHDFLKLKYQVNPLLNIFEQYNNCKNTTFIEYKANDTKGKLNLTPKIGYQFNSIKSTYSDIPSSDNNPVFGFEVEYLLPLNKNKYSIFIEPQYTHIKFLNEKVYTEGFNNEFTIYSTQKLDYSYIALPIGGRYNLFTKPNTRITFSFAFVINLMLNDTFESKSTRKGPYNDYDRIYERILDPTSSFMLSIGTRINKISAELKYLPNTEIVDYTTNSLKYSSFGISLGYTL</sequence>
<dbReference type="EMBL" id="JBHUPC010000013">
    <property type="protein sequence ID" value="MFD2892289.1"/>
    <property type="molecule type" value="Genomic_DNA"/>
</dbReference>
<evidence type="ECO:0000313" key="3">
    <source>
        <dbReference type="Proteomes" id="UP001597534"/>
    </source>
</evidence>
<comment type="caution">
    <text evidence="2">The sequence shown here is derived from an EMBL/GenBank/DDBJ whole genome shotgun (WGS) entry which is preliminary data.</text>
</comment>
<gene>
    <name evidence="2" type="ORF">ACFS5J_09720</name>
</gene>
<organism evidence="2 3">
    <name type="scientific">Flavobacterium chuncheonense</name>
    <dbReference type="NCBI Taxonomy" id="2026653"/>
    <lineage>
        <taxon>Bacteria</taxon>
        <taxon>Pseudomonadati</taxon>
        <taxon>Bacteroidota</taxon>
        <taxon>Flavobacteriia</taxon>
        <taxon>Flavobacteriales</taxon>
        <taxon>Flavobacteriaceae</taxon>
        <taxon>Flavobacterium</taxon>
    </lineage>
</organism>
<feature type="chain" id="PRO_5046559095" description="tRNA modification GTPase" evidence="1">
    <location>
        <begin position="18"/>
        <end position="405"/>
    </location>
</feature>
<evidence type="ECO:0008006" key="4">
    <source>
        <dbReference type="Google" id="ProtNLM"/>
    </source>
</evidence>
<dbReference type="RefSeq" id="WP_379811933.1">
    <property type="nucleotide sequence ID" value="NZ_JBHUPC010000013.1"/>
</dbReference>
<evidence type="ECO:0000313" key="2">
    <source>
        <dbReference type="EMBL" id="MFD2892289.1"/>
    </source>
</evidence>
<dbReference type="Proteomes" id="UP001597534">
    <property type="component" value="Unassembled WGS sequence"/>
</dbReference>
<reference evidence="3" key="1">
    <citation type="journal article" date="2019" name="Int. J. Syst. Evol. Microbiol.">
        <title>The Global Catalogue of Microorganisms (GCM) 10K type strain sequencing project: providing services to taxonomists for standard genome sequencing and annotation.</title>
        <authorList>
            <consortium name="The Broad Institute Genomics Platform"/>
            <consortium name="The Broad Institute Genome Sequencing Center for Infectious Disease"/>
            <person name="Wu L."/>
            <person name="Ma J."/>
        </authorList>
    </citation>
    <scope>NUCLEOTIDE SEQUENCE [LARGE SCALE GENOMIC DNA]</scope>
    <source>
        <strain evidence="3">KCTC 22671</strain>
    </source>
</reference>
<keyword evidence="1" id="KW-0732">Signal</keyword>
<name>A0ABW5YMP1_9FLAO</name>
<accession>A0ABW5YMP1</accession>
<protein>
    <recommendedName>
        <fullName evidence="4">tRNA modification GTPase</fullName>
    </recommendedName>
</protein>